<proteinExistence type="predicted"/>
<evidence type="ECO:0000256" key="1">
    <source>
        <dbReference type="SAM" id="MobiDB-lite"/>
    </source>
</evidence>
<feature type="compositionally biased region" description="Acidic residues" evidence="1">
    <location>
        <begin position="32"/>
        <end position="45"/>
    </location>
</feature>
<dbReference type="eggNOG" id="ENOG502S4A3">
    <property type="taxonomic scope" value="Eukaryota"/>
</dbReference>
<organism evidence="3 4">
    <name type="scientific">Magnaporthiopsis poae (strain ATCC 64411 / 73-15)</name>
    <name type="common">Kentucky bluegrass fungus</name>
    <name type="synonym">Magnaporthe poae</name>
    <dbReference type="NCBI Taxonomy" id="644358"/>
    <lineage>
        <taxon>Eukaryota</taxon>
        <taxon>Fungi</taxon>
        <taxon>Dikarya</taxon>
        <taxon>Ascomycota</taxon>
        <taxon>Pezizomycotina</taxon>
        <taxon>Sordariomycetes</taxon>
        <taxon>Sordariomycetidae</taxon>
        <taxon>Magnaporthales</taxon>
        <taxon>Magnaporthaceae</taxon>
        <taxon>Magnaporthiopsis</taxon>
    </lineage>
</organism>
<accession>A0A0C4EF49</accession>
<protein>
    <submittedName>
        <fullName evidence="2 3">Uncharacterized protein</fullName>
    </submittedName>
</protein>
<reference evidence="3" key="4">
    <citation type="journal article" date="2015" name="G3 (Bethesda)">
        <title>Genome sequences of three phytopathogenic species of the Magnaporthaceae family of fungi.</title>
        <authorList>
            <person name="Okagaki L.H."/>
            <person name="Nunes C.C."/>
            <person name="Sailsbery J."/>
            <person name="Clay B."/>
            <person name="Brown D."/>
            <person name="John T."/>
            <person name="Oh Y."/>
            <person name="Young N."/>
            <person name="Fitzgerald M."/>
            <person name="Haas B.J."/>
            <person name="Zeng Q."/>
            <person name="Young S."/>
            <person name="Adiconis X."/>
            <person name="Fan L."/>
            <person name="Levin J.Z."/>
            <person name="Mitchell T.K."/>
            <person name="Okubara P.A."/>
            <person name="Farman M.L."/>
            <person name="Kohn L.M."/>
            <person name="Birren B."/>
            <person name="Ma L.-J."/>
            <person name="Dean R.A."/>
        </authorList>
    </citation>
    <scope>NUCLEOTIDE SEQUENCE</scope>
    <source>
        <strain evidence="3">ATCC 64411 / 73-15</strain>
    </source>
</reference>
<dbReference type="AlphaFoldDB" id="A0A0C4EF49"/>
<dbReference type="EnsemblFungi" id="MAPG_11383T0">
    <property type="protein sequence ID" value="MAPG_11383T0"/>
    <property type="gene ID" value="MAPG_11383"/>
</dbReference>
<dbReference type="STRING" id="644358.A0A0C4EF49"/>
<reference evidence="4" key="1">
    <citation type="submission" date="2010-05" db="EMBL/GenBank/DDBJ databases">
        <title>The genome sequence of Magnaporthe poae strain ATCC 64411.</title>
        <authorList>
            <person name="Ma L.-J."/>
            <person name="Dead R."/>
            <person name="Young S."/>
            <person name="Zeng Q."/>
            <person name="Koehrsen M."/>
            <person name="Alvarado L."/>
            <person name="Berlin A."/>
            <person name="Chapman S.B."/>
            <person name="Chen Z."/>
            <person name="Freedman E."/>
            <person name="Gellesch M."/>
            <person name="Goldberg J."/>
            <person name="Griggs A."/>
            <person name="Gujja S."/>
            <person name="Heilman E.R."/>
            <person name="Heiman D."/>
            <person name="Hepburn T."/>
            <person name="Howarth C."/>
            <person name="Jen D."/>
            <person name="Larson L."/>
            <person name="Mehta T."/>
            <person name="Neiman D."/>
            <person name="Pearson M."/>
            <person name="Roberts A."/>
            <person name="Saif S."/>
            <person name="Shea T."/>
            <person name="Shenoy N."/>
            <person name="Sisk P."/>
            <person name="Stolte C."/>
            <person name="Sykes S."/>
            <person name="Walk T."/>
            <person name="White J."/>
            <person name="Yandava C."/>
            <person name="Haas B."/>
            <person name="Nusbaum C."/>
            <person name="Birren B."/>
        </authorList>
    </citation>
    <scope>NUCLEOTIDE SEQUENCE [LARGE SCALE GENOMIC DNA]</scope>
    <source>
        <strain evidence="4">ATCC 64411 / 73-15</strain>
    </source>
</reference>
<dbReference type="Proteomes" id="UP000011715">
    <property type="component" value="Unassembled WGS sequence"/>
</dbReference>
<reference evidence="2" key="3">
    <citation type="submission" date="2011-03" db="EMBL/GenBank/DDBJ databases">
        <title>Annotation of Magnaporthe poae ATCC 64411.</title>
        <authorList>
            <person name="Ma L.-J."/>
            <person name="Dead R."/>
            <person name="Young S.K."/>
            <person name="Zeng Q."/>
            <person name="Gargeya S."/>
            <person name="Fitzgerald M."/>
            <person name="Haas B."/>
            <person name="Abouelleil A."/>
            <person name="Alvarado L."/>
            <person name="Arachchi H.M."/>
            <person name="Berlin A."/>
            <person name="Brown A."/>
            <person name="Chapman S.B."/>
            <person name="Chen Z."/>
            <person name="Dunbar C."/>
            <person name="Freedman E."/>
            <person name="Gearin G."/>
            <person name="Gellesch M."/>
            <person name="Goldberg J."/>
            <person name="Griggs A."/>
            <person name="Gujja S."/>
            <person name="Heiman D."/>
            <person name="Howarth C."/>
            <person name="Larson L."/>
            <person name="Lui A."/>
            <person name="MacDonald P.J.P."/>
            <person name="Mehta T."/>
            <person name="Montmayeur A."/>
            <person name="Murphy C."/>
            <person name="Neiman D."/>
            <person name="Pearson M."/>
            <person name="Priest M."/>
            <person name="Roberts A."/>
            <person name="Saif S."/>
            <person name="Shea T."/>
            <person name="Shenoy N."/>
            <person name="Sisk P."/>
            <person name="Stolte C."/>
            <person name="Sykes S."/>
            <person name="Yandava C."/>
            <person name="Wortman J."/>
            <person name="Nusbaum C."/>
            <person name="Birren B."/>
        </authorList>
    </citation>
    <scope>NUCLEOTIDE SEQUENCE</scope>
    <source>
        <strain evidence="2">ATCC 64411</strain>
    </source>
</reference>
<reference evidence="2" key="2">
    <citation type="submission" date="2010-05" db="EMBL/GenBank/DDBJ databases">
        <title>The Genome Sequence of Magnaporthe poae strain ATCC 64411.</title>
        <authorList>
            <consortium name="The Broad Institute Genome Sequencing Platform"/>
            <consortium name="Broad Institute Genome Sequencing Center for Infectious Disease"/>
            <person name="Ma L.-J."/>
            <person name="Dead R."/>
            <person name="Young S."/>
            <person name="Zeng Q."/>
            <person name="Koehrsen M."/>
            <person name="Alvarado L."/>
            <person name="Berlin A."/>
            <person name="Chapman S.B."/>
            <person name="Chen Z."/>
            <person name="Freedman E."/>
            <person name="Gellesch M."/>
            <person name="Goldberg J."/>
            <person name="Griggs A."/>
            <person name="Gujja S."/>
            <person name="Heilman E.R."/>
            <person name="Heiman D."/>
            <person name="Hepburn T."/>
            <person name="Howarth C."/>
            <person name="Jen D."/>
            <person name="Larson L."/>
            <person name="Mehta T."/>
            <person name="Neiman D."/>
            <person name="Pearson M."/>
            <person name="Roberts A."/>
            <person name="Saif S."/>
            <person name="Shea T."/>
            <person name="Shenoy N."/>
            <person name="Sisk P."/>
            <person name="Stolte C."/>
            <person name="Sykes S."/>
            <person name="Walk T."/>
            <person name="White J."/>
            <person name="Yandava C."/>
            <person name="Haas B."/>
            <person name="Nusbaum C."/>
            <person name="Birren B."/>
        </authorList>
    </citation>
    <scope>NUCLEOTIDE SEQUENCE</scope>
    <source>
        <strain evidence="2">ATCC 64411</strain>
    </source>
</reference>
<feature type="region of interest" description="Disordered" evidence="1">
    <location>
        <begin position="94"/>
        <end position="146"/>
    </location>
</feature>
<dbReference type="VEuPathDB" id="FungiDB:MAPG_11383"/>
<sequence length="146" mass="14965">MASASASPLSVPTTTTTTSSTSPRPAPSSPDPDPDPDDSDPDDPIVETYHVLLKPELPAHQQLLVLQHPNRNVDYLSGATELRLKPTSGMVELDMPLGHSASGEADGEQGAQPSAAASASASAAPAARRTAKSRAGASRATAMELD</sequence>
<reference evidence="3" key="5">
    <citation type="submission" date="2015-06" db="UniProtKB">
        <authorList>
            <consortium name="EnsemblFungi"/>
        </authorList>
    </citation>
    <scope>IDENTIFICATION</scope>
    <source>
        <strain evidence="3">ATCC 64411</strain>
    </source>
</reference>
<keyword evidence="4" id="KW-1185">Reference proteome</keyword>
<feature type="compositionally biased region" description="Low complexity" evidence="1">
    <location>
        <begin position="114"/>
        <end position="128"/>
    </location>
</feature>
<evidence type="ECO:0000313" key="2">
    <source>
        <dbReference type="EMBL" id="KLU92439.1"/>
    </source>
</evidence>
<dbReference type="EMBL" id="GL876981">
    <property type="protein sequence ID" value="KLU92439.1"/>
    <property type="molecule type" value="Genomic_DNA"/>
</dbReference>
<dbReference type="EMBL" id="ADBL01002804">
    <property type="status" value="NOT_ANNOTATED_CDS"/>
    <property type="molecule type" value="Genomic_DNA"/>
</dbReference>
<feature type="compositionally biased region" description="Low complexity" evidence="1">
    <location>
        <begin position="1"/>
        <end position="23"/>
    </location>
</feature>
<dbReference type="EMBL" id="ADBL01002805">
    <property type="status" value="NOT_ANNOTATED_CDS"/>
    <property type="molecule type" value="Genomic_DNA"/>
</dbReference>
<evidence type="ECO:0000313" key="4">
    <source>
        <dbReference type="Proteomes" id="UP000011715"/>
    </source>
</evidence>
<name>A0A0C4EF49_MAGP6</name>
<feature type="region of interest" description="Disordered" evidence="1">
    <location>
        <begin position="1"/>
        <end position="47"/>
    </location>
</feature>
<dbReference type="OrthoDB" id="340681at2759"/>
<evidence type="ECO:0000313" key="3">
    <source>
        <dbReference type="EnsemblFungi" id="MAPG_11383T0"/>
    </source>
</evidence>
<gene>
    <name evidence="2" type="ORF">MAPG_11383</name>
</gene>